<feature type="region of interest" description="Disordered" evidence="1">
    <location>
        <begin position="49"/>
        <end position="92"/>
    </location>
</feature>
<feature type="compositionally biased region" description="Low complexity" evidence="1">
    <location>
        <begin position="51"/>
        <end position="60"/>
    </location>
</feature>
<evidence type="ECO:0000313" key="2">
    <source>
        <dbReference type="EMBL" id="QUX23202.1"/>
    </source>
</evidence>
<reference evidence="2 3" key="1">
    <citation type="submission" date="2021-05" db="EMBL/GenBank/DDBJ databases">
        <title>Direct Submission.</title>
        <authorList>
            <person name="Li K."/>
            <person name="Gao J."/>
        </authorList>
    </citation>
    <scope>NUCLEOTIDE SEQUENCE [LARGE SCALE GENOMIC DNA]</scope>
    <source>
        <strain evidence="2 3">Mg02</strain>
    </source>
</reference>
<dbReference type="RefSeq" id="WP_370634647.1">
    <property type="nucleotide sequence ID" value="NZ_CP074133.1"/>
</dbReference>
<gene>
    <name evidence="2" type="ORF">KGD84_02015</name>
</gene>
<protein>
    <submittedName>
        <fullName evidence="2">Uncharacterized protein</fullName>
    </submittedName>
</protein>
<name>A0ABX8BMF5_9ACTN</name>
<proteinExistence type="predicted"/>
<dbReference type="Pfam" id="PF19950">
    <property type="entry name" value="DUF6412"/>
    <property type="match status" value="1"/>
</dbReference>
<keyword evidence="3" id="KW-1185">Reference proteome</keyword>
<organism evidence="2 3">
    <name type="scientific">Nocardiopsis changdeensis</name>
    <dbReference type="NCBI Taxonomy" id="2831969"/>
    <lineage>
        <taxon>Bacteria</taxon>
        <taxon>Bacillati</taxon>
        <taxon>Actinomycetota</taxon>
        <taxon>Actinomycetes</taxon>
        <taxon>Streptosporangiales</taxon>
        <taxon>Nocardiopsidaceae</taxon>
        <taxon>Nocardiopsis</taxon>
    </lineage>
</organism>
<dbReference type="Proteomes" id="UP000676079">
    <property type="component" value="Chromosome"/>
</dbReference>
<accession>A0ABX8BMF5</accession>
<sequence>MHALLLFLAELLFIGPGPDALPSAPMALLFAAVGAAAVVWYLAYGPAAVPAGDTTAGRTGAMRRRSERSAVPTLRDPDAAGRPRPRAPGAAR</sequence>
<evidence type="ECO:0000313" key="3">
    <source>
        <dbReference type="Proteomes" id="UP000676079"/>
    </source>
</evidence>
<evidence type="ECO:0000256" key="1">
    <source>
        <dbReference type="SAM" id="MobiDB-lite"/>
    </source>
</evidence>
<dbReference type="InterPro" id="IPR045635">
    <property type="entry name" value="DUF6412"/>
</dbReference>
<dbReference type="EMBL" id="CP074133">
    <property type="protein sequence ID" value="QUX23202.1"/>
    <property type="molecule type" value="Genomic_DNA"/>
</dbReference>